<dbReference type="PRINTS" id="PR00368">
    <property type="entry name" value="FADPNR"/>
</dbReference>
<comment type="caution">
    <text evidence="3">The sequence shown here is derived from an EMBL/GenBank/DDBJ whole genome shotgun (WGS) entry which is preliminary data.</text>
</comment>
<evidence type="ECO:0000259" key="2">
    <source>
        <dbReference type="Pfam" id="PF21688"/>
    </source>
</evidence>
<accession>A0A9D1H9Z4</accession>
<sequence length="520" mass="56272">MILEVQLRLTPSQAADADLVREAACRKARIAPRTLNALRVLRRSIDARGREPMVEIAVAVYSGNDFPQENPPVEYPDVRGAEEIVIVGSGPAGMFAALKAIECGYRPIVLERGKDVHARRRDIKALCTQHIVDPDSNYCFGEGGAGTYSDGKLYTRSKKRGDTSGILARLVQHGASPEIITDARPHIGTDKLPAVVENIRRQIVQCGGDYLFGRRVSDLQIRDGRVCGVETLTGERFEARAVILATGHSARDIYELLHRKGIALQAKGTAVGVRLEHPQDLIDRIQYGSKGRGQYLPAAAYRVVAQSGGRGVYSFCMCPGGYIVPSATDTRQVVVNGMSPSMRNGRKANSGIVVSVEPQDLPPQYERYGVMGLLQFIRDIECRAWEAGGKTQTAPAARMTDFCEKRISSSLPDTTYLPGIVPADLDQVLGPFIAPRLREGLQAFGRKMRGFYTAEATLIGVETRTSSPLRIPRDPATLAHPQVSGLFPSGEGAGYAGGIVSAAVDGQNCALAAIEYLKSL</sequence>
<organism evidence="3 4">
    <name type="scientific">Candidatus Merdimorpha stercoravium</name>
    <dbReference type="NCBI Taxonomy" id="2840863"/>
    <lineage>
        <taxon>Bacteria</taxon>
        <taxon>Pseudomonadati</taxon>
        <taxon>Bacteroidota</taxon>
        <taxon>Flavobacteriia</taxon>
        <taxon>Flavobacteriales</taxon>
        <taxon>Candidatus Merdimorpha</taxon>
    </lineage>
</organism>
<reference evidence="3" key="2">
    <citation type="journal article" date="2021" name="PeerJ">
        <title>Extensive microbial diversity within the chicken gut microbiome revealed by metagenomics and culture.</title>
        <authorList>
            <person name="Gilroy R."/>
            <person name="Ravi A."/>
            <person name="Getino M."/>
            <person name="Pursley I."/>
            <person name="Horton D.L."/>
            <person name="Alikhan N.F."/>
            <person name="Baker D."/>
            <person name="Gharbi K."/>
            <person name="Hall N."/>
            <person name="Watson M."/>
            <person name="Adriaenssens E.M."/>
            <person name="Foster-Nyarko E."/>
            <person name="Jarju S."/>
            <person name="Secka A."/>
            <person name="Antonio M."/>
            <person name="Oren A."/>
            <person name="Chaudhuri R.R."/>
            <person name="La Ragione R."/>
            <person name="Hildebrand F."/>
            <person name="Pallen M.J."/>
        </authorList>
    </citation>
    <scope>NUCLEOTIDE SEQUENCE</scope>
    <source>
        <strain evidence="3">1383</strain>
    </source>
</reference>
<dbReference type="InterPro" id="IPR049516">
    <property type="entry name" value="FAD-depend_C"/>
</dbReference>
<proteinExistence type="predicted"/>
<evidence type="ECO:0000313" key="3">
    <source>
        <dbReference type="EMBL" id="HIT98350.1"/>
    </source>
</evidence>
<dbReference type="SUPFAM" id="SSF51905">
    <property type="entry name" value="FAD/NAD(P)-binding domain"/>
    <property type="match status" value="1"/>
</dbReference>
<dbReference type="Pfam" id="PF21688">
    <property type="entry name" value="FAD-depend_C"/>
    <property type="match status" value="1"/>
</dbReference>
<feature type="domain" description="FAD-dependent protein C-terminal" evidence="2">
    <location>
        <begin position="270"/>
        <end position="465"/>
    </location>
</feature>
<dbReference type="Proteomes" id="UP000824161">
    <property type="component" value="Unassembled WGS sequence"/>
</dbReference>
<dbReference type="InterPro" id="IPR023753">
    <property type="entry name" value="FAD/NAD-binding_dom"/>
</dbReference>
<dbReference type="PANTHER" id="PTHR42842:SF3">
    <property type="entry name" value="FAD_NAD(P)-BINDING OXIDOREDUCTASE FAMILY PROTEIN"/>
    <property type="match status" value="1"/>
</dbReference>
<evidence type="ECO:0000313" key="4">
    <source>
        <dbReference type="Proteomes" id="UP000824161"/>
    </source>
</evidence>
<dbReference type="InterPro" id="IPR028348">
    <property type="entry name" value="FAD-binding_protein"/>
</dbReference>
<dbReference type="Pfam" id="PF07992">
    <property type="entry name" value="Pyr_redox_2"/>
    <property type="match status" value="1"/>
</dbReference>
<dbReference type="Gene3D" id="3.30.70.2700">
    <property type="match status" value="1"/>
</dbReference>
<dbReference type="PRINTS" id="PR00411">
    <property type="entry name" value="PNDRDTASEI"/>
</dbReference>
<name>A0A9D1H9Z4_9FLAO</name>
<dbReference type="Gene3D" id="3.50.50.60">
    <property type="entry name" value="FAD/NAD(P)-binding domain"/>
    <property type="match status" value="2"/>
</dbReference>
<reference evidence="3" key="1">
    <citation type="submission" date="2020-10" db="EMBL/GenBank/DDBJ databases">
        <authorList>
            <person name="Gilroy R."/>
        </authorList>
    </citation>
    <scope>NUCLEOTIDE SEQUENCE</scope>
    <source>
        <strain evidence="3">1383</strain>
    </source>
</reference>
<dbReference type="PANTHER" id="PTHR42842">
    <property type="entry name" value="FAD/NAD(P)-BINDING OXIDOREDUCTASE"/>
    <property type="match status" value="1"/>
</dbReference>
<gene>
    <name evidence="3" type="ORF">IAC44_05870</name>
</gene>
<dbReference type="InterPro" id="IPR036188">
    <property type="entry name" value="FAD/NAD-bd_sf"/>
</dbReference>
<dbReference type="PIRSF" id="PIRSF038984">
    <property type="entry name" value="FAD_binding_protein"/>
    <property type="match status" value="1"/>
</dbReference>
<protein>
    <submittedName>
        <fullName evidence="3">FAD-binding protein</fullName>
    </submittedName>
</protein>
<dbReference type="GO" id="GO:0016491">
    <property type="term" value="F:oxidoreductase activity"/>
    <property type="evidence" value="ECO:0007669"/>
    <property type="project" value="InterPro"/>
</dbReference>
<dbReference type="EMBL" id="DVLY01000146">
    <property type="protein sequence ID" value="HIT98350.1"/>
    <property type="molecule type" value="Genomic_DNA"/>
</dbReference>
<dbReference type="AlphaFoldDB" id="A0A9D1H9Z4"/>
<feature type="domain" description="FAD/NAD(P)-binding" evidence="1">
    <location>
        <begin position="83"/>
        <end position="253"/>
    </location>
</feature>
<evidence type="ECO:0000259" key="1">
    <source>
        <dbReference type="Pfam" id="PF07992"/>
    </source>
</evidence>